<feature type="compositionally biased region" description="Low complexity" evidence="1">
    <location>
        <begin position="58"/>
        <end position="119"/>
    </location>
</feature>
<dbReference type="SUPFAM" id="SSF54001">
    <property type="entry name" value="Cysteine proteinases"/>
    <property type="match status" value="1"/>
</dbReference>
<feature type="compositionally biased region" description="Low complexity" evidence="1">
    <location>
        <begin position="29"/>
        <end position="42"/>
    </location>
</feature>
<evidence type="ECO:0000313" key="5">
    <source>
        <dbReference type="Proteomes" id="UP001206236"/>
    </source>
</evidence>
<dbReference type="Proteomes" id="UP001206236">
    <property type="component" value="Unassembled WGS sequence"/>
</dbReference>
<feature type="signal peptide" evidence="2">
    <location>
        <begin position="1"/>
        <end position="19"/>
    </location>
</feature>
<evidence type="ECO:0000259" key="3">
    <source>
        <dbReference type="SMART" id="SM00460"/>
    </source>
</evidence>
<feature type="domain" description="Transglutaminase-like" evidence="3">
    <location>
        <begin position="231"/>
        <end position="288"/>
    </location>
</feature>
<dbReference type="AlphaFoldDB" id="A0AAW5KNU4"/>
<accession>A0AAW5KNU4</accession>
<comment type="caution">
    <text evidence="4">The sequence shown here is derived from an EMBL/GenBank/DDBJ whole genome shotgun (WGS) entry which is preliminary data.</text>
</comment>
<feature type="compositionally biased region" description="Low complexity" evidence="1">
    <location>
        <begin position="128"/>
        <end position="146"/>
    </location>
</feature>
<sequence>MKKAITILAICSLLLTACGQIDDTESKSETTTAIASESTAGEDTAETSSAKEEKDTSEATTTTKKSSQTVSSSSKPTGTIVTTTKKSISSGASGNSVQGQNNSVQNNNGQENNYQPEQNSQQTYNSPSNNDQSNNGAQQNNQSSDNKPQNNNPSPPVTTAKPAVTNPPTTTTPKPQTEPPEDIIEDTTSLQSVLNYVNSLGRTTDEYYNIGAGLGHDGSDYGKAEAVYNWIRGNVSGNCQVFSAATMYACKGVGLECRYAFFSPDAWYGHMANLVCVEGTWYVFDTQGGRFLKSDKYGEITRIFDENDNTIEISISESAY</sequence>
<name>A0AAW5KNU4_9FIRM</name>
<evidence type="ECO:0000256" key="1">
    <source>
        <dbReference type="SAM" id="MobiDB-lite"/>
    </source>
</evidence>
<feature type="region of interest" description="Disordered" evidence="1">
    <location>
        <begin position="23"/>
        <end position="182"/>
    </location>
</feature>
<feature type="chain" id="PRO_5043319158" description="Transglutaminase-like domain-containing protein" evidence="2">
    <location>
        <begin position="20"/>
        <end position="320"/>
    </location>
</feature>
<proteinExistence type="predicted"/>
<organism evidence="4 5">
    <name type="scientific">Ruminococcus bicirculans</name>
    <name type="common">ex Wegman et al. 2014</name>
    <dbReference type="NCBI Taxonomy" id="1160721"/>
    <lineage>
        <taxon>Bacteria</taxon>
        <taxon>Bacillati</taxon>
        <taxon>Bacillota</taxon>
        <taxon>Clostridia</taxon>
        <taxon>Eubacteriales</taxon>
        <taxon>Oscillospiraceae</taxon>
        <taxon>Ruminococcus</taxon>
    </lineage>
</organism>
<keyword evidence="2" id="KW-0732">Signal</keyword>
<dbReference type="InterPro" id="IPR002931">
    <property type="entry name" value="Transglutaminase-like"/>
</dbReference>
<gene>
    <name evidence="4" type="ORF">NE632_13275</name>
</gene>
<dbReference type="EMBL" id="JANGCN010000047">
    <property type="protein sequence ID" value="MCQ5154265.1"/>
    <property type="molecule type" value="Genomic_DNA"/>
</dbReference>
<protein>
    <recommendedName>
        <fullName evidence="3">Transglutaminase-like domain-containing protein</fullName>
    </recommendedName>
</protein>
<dbReference type="InterPro" id="IPR038765">
    <property type="entry name" value="Papain-like_cys_pep_sf"/>
</dbReference>
<evidence type="ECO:0000313" key="4">
    <source>
        <dbReference type="EMBL" id="MCQ5154265.1"/>
    </source>
</evidence>
<reference evidence="4" key="1">
    <citation type="submission" date="2022-06" db="EMBL/GenBank/DDBJ databases">
        <title>Isolation of gut microbiota from human fecal samples.</title>
        <authorList>
            <person name="Pamer E.G."/>
            <person name="Barat B."/>
            <person name="Waligurski E."/>
            <person name="Medina S."/>
            <person name="Paddock L."/>
            <person name="Mostad J."/>
        </authorList>
    </citation>
    <scope>NUCLEOTIDE SEQUENCE</scope>
    <source>
        <strain evidence="4">DFI.5.57</strain>
    </source>
</reference>
<dbReference type="RefSeq" id="WP_256322567.1">
    <property type="nucleotide sequence ID" value="NZ_JANGCN010000047.1"/>
</dbReference>
<dbReference type="SMART" id="SM00460">
    <property type="entry name" value="TGc"/>
    <property type="match status" value="1"/>
</dbReference>
<dbReference type="PROSITE" id="PS51257">
    <property type="entry name" value="PROKAR_LIPOPROTEIN"/>
    <property type="match status" value="1"/>
</dbReference>
<feature type="compositionally biased region" description="Low complexity" evidence="1">
    <location>
        <begin position="157"/>
        <end position="175"/>
    </location>
</feature>
<evidence type="ECO:0000256" key="2">
    <source>
        <dbReference type="SAM" id="SignalP"/>
    </source>
</evidence>